<protein>
    <submittedName>
        <fullName evidence="2">RES family NAD+ phosphorylase</fullName>
    </submittedName>
</protein>
<comment type="caution">
    <text evidence="2">The sequence shown here is derived from an EMBL/GenBank/DDBJ whole genome shotgun (WGS) entry which is preliminary data.</text>
</comment>
<gene>
    <name evidence="2" type="ORF">H4F45_17995</name>
</gene>
<dbReference type="RefSeq" id="WP_180784825.1">
    <property type="nucleotide sequence ID" value="NZ_JACDSF010000008.1"/>
</dbReference>
<sequence>MVSRDFLQIQGVFYRSVLATNVGAALDPPGPQSAGRYHRHGQPALYMSPFPEWSISAVSGYMREDGLARVLIPISVTDAWVFDQRNEEISRLLGINPQASNGSWREAIGSGLVPGSWVNADRARASGADGIIDCSRNIPNGWHLCLFRWNEPETPQVKVCGDPIKVSLS</sequence>
<accession>A0AAE2WHV0</accession>
<dbReference type="AlphaFoldDB" id="A0AAE2WHV0"/>
<dbReference type="EMBL" id="JACGEP010000050">
    <property type="protein sequence ID" value="MBN3053338.1"/>
    <property type="molecule type" value="Genomic_DNA"/>
</dbReference>
<organism evidence="2 3">
    <name type="scientific">Pectobacterium brasiliense</name>
    <dbReference type="NCBI Taxonomy" id="180957"/>
    <lineage>
        <taxon>Bacteria</taxon>
        <taxon>Pseudomonadati</taxon>
        <taxon>Pseudomonadota</taxon>
        <taxon>Gammaproteobacteria</taxon>
        <taxon>Enterobacterales</taxon>
        <taxon>Pectobacteriaceae</taxon>
        <taxon>Pectobacterium</taxon>
    </lineage>
</organism>
<feature type="domain" description="RES" evidence="1">
    <location>
        <begin position="26"/>
        <end position="160"/>
    </location>
</feature>
<dbReference type="Proteomes" id="UP000768524">
    <property type="component" value="Unassembled WGS sequence"/>
</dbReference>
<evidence type="ECO:0000259" key="1">
    <source>
        <dbReference type="Pfam" id="PF08808"/>
    </source>
</evidence>
<dbReference type="InterPro" id="IPR014914">
    <property type="entry name" value="RES_dom"/>
</dbReference>
<proteinExistence type="predicted"/>
<evidence type="ECO:0000313" key="3">
    <source>
        <dbReference type="Proteomes" id="UP000768524"/>
    </source>
</evidence>
<name>A0AAE2WHV0_9GAMM</name>
<reference evidence="2" key="1">
    <citation type="submission" date="2020-07" db="EMBL/GenBank/DDBJ databases">
        <title>A pangenomic view of the genus Pectobacterium provides insights into genome organization, phylogeny, and virulence.</title>
        <authorList>
            <person name="Jonkheer E."/>
            <person name="Brankovics B."/>
            <person name="Houwers I."/>
            <person name="Van Der Wolf J."/>
            <person name="Bonants P."/>
            <person name="Vreeburg R."/>
            <person name="Bollema R."/>
            <person name="De Haan J."/>
            <person name="Berke L."/>
            <person name="De Ridder D."/>
            <person name="Smit S."/>
            <person name="Van Der Lee T.A.J."/>
        </authorList>
    </citation>
    <scope>NUCLEOTIDE SEQUENCE</scope>
    <source>
        <strain evidence="2">NAK:433</strain>
    </source>
</reference>
<dbReference type="Pfam" id="PF08808">
    <property type="entry name" value="RES"/>
    <property type="match status" value="1"/>
</dbReference>
<evidence type="ECO:0000313" key="2">
    <source>
        <dbReference type="EMBL" id="MBN3053338.1"/>
    </source>
</evidence>